<gene>
    <name evidence="2" type="ORF">PMAYCL1PPCAC_24072</name>
</gene>
<evidence type="ECO:0000256" key="1">
    <source>
        <dbReference type="SAM" id="MobiDB-lite"/>
    </source>
</evidence>
<organism evidence="2 3">
    <name type="scientific">Pristionchus mayeri</name>
    <dbReference type="NCBI Taxonomy" id="1317129"/>
    <lineage>
        <taxon>Eukaryota</taxon>
        <taxon>Metazoa</taxon>
        <taxon>Ecdysozoa</taxon>
        <taxon>Nematoda</taxon>
        <taxon>Chromadorea</taxon>
        <taxon>Rhabditida</taxon>
        <taxon>Rhabditina</taxon>
        <taxon>Diplogasteromorpha</taxon>
        <taxon>Diplogasteroidea</taxon>
        <taxon>Neodiplogasteridae</taxon>
        <taxon>Pristionchus</taxon>
    </lineage>
</organism>
<proteinExistence type="predicted"/>
<keyword evidence="3" id="KW-1185">Reference proteome</keyword>
<name>A0AAN5I662_9BILA</name>
<dbReference type="Proteomes" id="UP001328107">
    <property type="component" value="Unassembled WGS sequence"/>
</dbReference>
<reference evidence="3" key="1">
    <citation type="submission" date="2022-10" db="EMBL/GenBank/DDBJ databases">
        <title>Genome assembly of Pristionchus species.</title>
        <authorList>
            <person name="Yoshida K."/>
            <person name="Sommer R.J."/>
        </authorList>
    </citation>
    <scope>NUCLEOTIDE SEQUENCE [LARGE SCALE GENOMIC DNA]</scope>
    <source>
        <strain evidence="3">RS5460</strain>
    </source>
</reference>
<dbReference type="EMBL" id="BTRK01000005">
    <property type="protein sequence ID" value="GMR53877.1"/>
    <property type="molecule type" value="Genomic_DNA"/>
</dbReference>
<feature type="region of interest" description="Disordered" evidence="1">
    <location>
        <begin position="1"/>
        <end position="30"/>
    </location>
</feature>
<sequence>MARDSSSSSIGWNSFDASSKTKTNGSASIPQNISLPSPLSDFSTILASLLQLNGSDSVTSSSPHILTSEGKESSLVNVLLDVFDSMDILTSAPFTENSLVTPTSVLPSIPTDLRDILTSNGFNVPDMKNLSSLVDSIDRFNEFLSDRTKEMIDSITRTIEEAFNIGDSKEKMMGDENERKELTKEMVLNVTERKGGVDVSWNDIKKTLMKGREIDGEHFHILRHGQFDSFFSLLHRS</sequence>
<comment type="caution">
    <text evidence="2">The sequence shown here is derived from an EMBL/GenBank/DDBJ whole genome shotgun (WGS) entry which is preliminary data.</text>
</comment>
<dbReference type="AlphaFoldDB" id="A0AAN5I662"/>
<evidence type="ECO:0000313" key="3">
    <source>
        <dbReference type="Proteomes" id="UP001328107"/>
    </source>
</evidence>
<protein>
    <submittedName>
        <fullName evidence="2">Uncharacterized protein</fullName>
    </submittedName>
</protein>
<evidence type="ECO:0000313" key="2">
    <source>
        <dbReference type="EMBL" id="GMR53877.1"/>
    </source>
</evidence>
<accession>A0AAN5I662</accession>